<keyword evidence="3" id="KW-0614">Plasmid</keyword>
<organism evidence="3 4">
    <name type="scientific">Rhizobium grahamii CCGE 502</name>
    <dbReference type="NCBI Taxonomy" id="990285"/>
    <lineage>
        <taxon>Bacteria</taxon>
        <taxon>Pseudomonadati</taxon>
        <taxon>Pseudomonadota</taxon>
        <taxon>Alphaproteobacteria</taxon>
        <taxon>Hyphomicrobiales</taxon>
        <taxon>Rhizobiaceae</taxon>
        <taxon>Rhizobium/Agrobacterium group</taxon>
        <taxon>Rhizobium</taxon>
    </lineage>
</organism>
<geneLocation type="plasmid" evidence="3">
    <name>pRg502a</name>
</geneLocation>
<evidence type="ECO:0000259" key="2">
    <source>
        <dbReference type="Pfam" id="PF01321"/>
    </source>
</evidence>
<dbReference type="PANTHER" id="PTHR46112">
    <property type="entry name" value="AMINOPEPTIDASE"/>
    <property type="match status" value="1"/>
</dbReference>
<keyword evidence="4" id="KW-1185">Reference proteome</keyword>
<dbReference type="InterPro" id="IPR050659">
    <property type="entry name" value="Peptidase_M24B"/>
</dbReference>
<dbReference type="Proteomes" id="UP000014411">
    <property type="component" value="Unassembled WGS sequence"/>
</dbReference>
<protein>
    <submittedName>
        <fullName evidence="3">Xaa-Pro dipeptidase</fullName>
    </submittedName>
</protein>
<evidence type="ECO:0000313" key="4">
    <source>
        <dbReference type="Proteomes" id="UP000014411"/>
    </source>
</evidence>
<dbReference type="Gene3D" id="3.40.350.10">
    <property type="entry name" value="Creatinase/prolidase N-terminal domain"/>
    <property type="match status" value="1"/>
</dbReference>
<dbReference type="InterPro" id="IPR029149">
    <property type="entry name" value="Creatin/AminoP/Spt16_N"/>
</dbReference>
<name>S3HKK0_9HYPH</name>
<dbReference type="HOGENOM" id="CLU_017266_3_1_5"/>
<dbReference type="InterPro" id="IPR000994">
    <property type="entry name" value="Pept_M24"/>
</dbReference>
<dbReference type="InterPro" id="IPR000587">
    <property type="entry name" value="Creatinase_N"/>
</dbReference>
<accession>S3HKK0</accession>
<dbReference type="SUPFAM" id="SSF53092">
    <property type="entry name" value="Creatinase/prolidase N-terminal domain"/>
    <property type="match status" value="1"/>
</dbReference>
<dbReference type="Pfam" id="PF00557">
    <property type="entry name" value="Peptidase_M24"/>
    <property type="match status" value="1"/>
</dbReference>
<dbReference type="SUPFAM" id="SSF55920">
    <property type="entry name" value="Creatinase/aminopeptidase"/>
    <property type="match status" value="1"/>
</dbReference>
<dbReference type="Pfam" id="PF01321">
    <property type="entry name" value="Creatinase_N"/>
    <property type="match status" value="1"/>
</dbReference>
<dbReference type="EMBL" id="AEYE02000038">
    <property type="protein sequence ID" value="EPE94006.1"/>
    <property type="molecule type" value="Genomic_DNA"/>
</dbReference>
<feature type="domain" description="Creatinase N-terminal" evidence="2">
    <location>
        <begin position="21"/>
        <end position="165"/>
    </location>
</feature>
<reference evidence="3 4" key="1">
    <citation type="journal article" date="2012" name="J. Bacteriol.">
        <title>Genome sequence of Rhizobium grahamii CCGE502, a broad-host-range symbiont with low nodulation competitiveness in Phaseolus vulgaris.</title>
        <authorList>
            <person name="Althabegoiti M.J."/>
            <person name="Lozano L."/>
            <person name="Torres-Tejerizo G."/>
            <person name="Ormeno-Orrillo E."/>
            <person name="Rogel M.A."/>
            <person name="Gonzalez V."/>
            <person name="Martinez-Romero E."/>
        </authorList>
    </citation>
    <scope>NUCLEOTIDE SEQUENCE [LARGE SCALE GENOMIC DNA]</scope>
    <source>
        <strain evidence="3 4">CCGE 502</strain>
        <plasmid evidence="3">pRg502a</plasmid>
    </source>
</reference>
<dbReference type="CDD" id="cd01066">
    <property type="entry name" value="APP_MetAP"/>
    <property type="match status" value="1"/>
</dbReference>
<evidence type="ECO:0000313" key="3">
    <source>
        <dbReference type="EMBL" id="EPE94006.1"/>
    </source>
</evidence>
<dbReference type="InterPro" id="IPR036005">
    <property type="entry name" value="Creatinase/aminopeptidase-like"/>
</dbReference>
<sequence length="354" mass="39237">MGASDVNDQMLRFELSEYKMRLEKARGAMEHAGIDLLVVTDPANMGWLTGYDGCSYYVPQCVVVTKDKDPLWFGRRMDANGCRRTAYIGEDRIKWYGDEYVQSDTLHAMSALAQIIVDEGHGSATIGVEKDSACLSARSFEVLSGSLPNARFKNADRLVNWQRLVKSPREIEYMRGAGKIVEAMYQRVGEVLRPGIKQSDVIAELTYVGTRGVDVYWGDYPACVPNLGAGADASAPHLTWTDRSIRANESIFFELAGVHKRYHCPLSRTYYLGKPSQQILDAEKAVLDGMQAGLEKAMAGNLCEDIAKAYSGMLARYGFEKTSRSGYPIGMGYPPAWGENSASFREGDKTELRA</sequence>
<feature type="domain" description="Peptidase M24" evidence="1">
    <location>
        <begin position="172"/>
        <end position="334"/>
    </location>
</feature>
<dbReference type="AlphaFoldDB" id="S3HKK0"/>
<dbReference type="Gene3D" id="3.90.230.10">
    <property type="entry name" value="Creatinase/methionine aminopeptidase superfamily"/>
    <property type="match status" value="1"/>
</dbReference>
<gene>
    <name evidence="3" type="ORF">RGCCGE502_34536</name>
</gene>
<dbReference type="PANTHER" id="PTHR46112:SF2">
    <property type="entry name" value="XAA-PRO AMINOPEPTIDASE P-RELATED"/>
    <property type="match status" value="1"/>
</dbReference>
<evidence type="ECO:0000259" key="1">
    <source>
        <dbReference type="Pfam" id="PF00557"/>
    </source>
</evidence>
<proteinExistence type="predicted"/>
<comment type="caution">
    <text evidence="3">The sequence shown here is derived from an EMBL/GenBank/DDBJ whole genome shotgun (WGS) entry which is preliminary data.</text>
</comment>